<feature type="non-terminal residue" evidence="1">
    <location>
        <position position="40"/>
    </location>
</feature>
<dbReference type="AlphaFoldDB" id="A0A7X0HW91"/>
<protein>
    <submittedName>
        <fullName evidence="1">Uncharacterized protein</fullName>
    </submittedName>
</protein>
<evidence type="ECO:0000313" key="2">
    <source>
        <dbReference type="Proteomes" id="UP000531594"/>
    </source>
</evidence>
<dbReference type="EMBL" id="JACHGK010000047">
    <property type="protein sequence ID" value="MBB6448039.1"/>
    <property type="molecule type" value="Genomic_DNA"/>
</dbReference>
<accession>A0A7X0HW91</accession>
<sequence>MALQIQSPFFYGKNALAKAAEYTLNRVNGLKAFLMDGRIG</sequence>
<dbReference type="Proteomes" id="UP000531594">
    <property type="component" value="Unassembled WGS sequence"/>
</dbReference>
<gene>
    <name evidence="1" type="ORF">HNR53_004765</name>
</gene>
<organism evidence="1 2">
    <name type="scientific">Bacillus benzoevorans</name>
    <dbReference type="NCBI Taxonomy" id="1456"/>
    <lineage>
        <taxon>Bacteria</taxon>
        <taxon>Bacillati</taxon>
        <taxon>Bacillota</taxon>
        <taxon>Bacilli</taxon>
        <taxon>Bacillales</taxon>
        <taxon>Bacillaceae</taxon>
        <taxon>Bacillus</taxon>
    </lineage>
</organism>
<keyword evidence="2" id="KW-1185">Reference proteome</keyword>
<proteinExistence type="predicted"/>
<comment type="caution">
    <text evidence="1">The sequence shown here is derived from an EMBL/GenBank/DDBJ whole genome shotgun (WGS) entry which is preliminary data.</text>
</comment>
<evidence type="ECO:0000313" key="1">
    <source>
        <dbReference type="EMBL" id="MBB6448039.1"/>
    </source>
</evidence>
<reference evidence="1 2" key="1">
    <citation type="submission" date="2020-08" db="EMBL/GenBank/DDBJ databases">
        <title>Genomic Encyclopedia of Type Strains, Phase IV (KMG-IV): sequencing the most valuable type-strain genomes for metagenomic binning, comparative biology and taxonomic classification.</title>
        <authorList>
            <person name="Goeker M."/>
        </authorList>
    </citation>
    <scope>NUCLEOTIDE SEQUENCE [LARGE SCALE GENOMIC DNA]</scope>
    <source>
        <strain evidence="1 2">DSM 5391</strain>
    </source>
</reference>
<name>A0A7X0HW91_9BACI</name>